<dbReference type="Proteomes" id="UP000001194">
    <property type="component" value="Unassembled WGS sequence"/>
</dbReference>
<evidence type="ECO:0000313" key="1">
    <source>
        <dbReference type="EMBL" id="EDR06389.1"/>
    </source>
</evidence>
<accession>B0DFQ9</accession>
<dbReference type="RefSeq" id="XP_001882761.1">
    <property type="nucleotide sequence ID" value="XM_001882726.1"/>
</dbReference>
<gene>
    <name evidence="1" type="ORF">LACBIDRAFT_328703</name>
</gene>
<dbReference type="EMBL" id="DS547108">
    <property type="protein sequence ID" value="EDR06389.1"/>
    <property type="molecule type" value="Genomic_DNA"/>
</dbReference>
<proteinExistence type="predicted"/>
<dbReference type="AlphaFoldDB" id="B0DFQ9"/>
<dbReference type="GeneID" id="6078387"/>
<name>B0DFQ9_LACBS</name>
<evidence type="ECO:0000313" key="2">
    <source>
        <dbReference type="Proteomes" id="UP000001194"/>
    </source>
</evidence>
<dbReference type="InParanoid" id="B0DFQ9"/>
<reference evidence="1 2" key="1">
    <citation type="journal article" date="2008" name="Nature">
        <title>The genome of Laccaria bicolor provides insights into mycorrhizal symbiosis.</title>
        <authorList>
            <person name="Martin F."/>
            <person name="Aerts A."/>
            <person name="Ahren D."/>
            <person name="Brun A."/>
            <person name="Danchin E.G.J."/>
            <person name="Duchaussoy F."/>
            <person name="Gibon J."/>
            <person name="Kohler A."/>
            <person name="Lindquist E."/>
            <person name="Pereda V."/>
            <person name="Salamov A."/>
            <person name="Shapiro H.J."/>
            <person name="Wuyts J."/>
            <person name="Blaudez D."/>
            <person name="Buee M."/>
            <person name="Brokstein P."/>
            <person name="Canbaeck B."/>
            <person name="Cohen D."/>
            <person name="Courty P.E."/>
            <person name="Coutinho P.M."/>
            <person name="Delaruelle C."/>
            <person name="Detter J.C."/>
            <person name="Deveau A."/>
            <person name="DiFazio S."/>
            <person name="Duplessis S."/>
            <person name="Fraissinet-Tachet L."/>
            <person name="Lucic E."/>
            <person name="Frey-Klett P."/>
            <person name="Fourrey C."/>
            <person name="Feussner I."/>
            <person name="Gay G."/>
            <person name="Grimwood J."/>
            <person name="Hoegger P.J."/>
            <person name="Jain P."/>
            <person name="Kilaru S."/>
            <person name="Labbe J."/>
            <person name="Lin Y.C."/>
            <person name="Legue V."/>
            <person name="Le Tacon F."/>
            <person name="Marmeisse R."/>
            <person name="Melayah D."/>
            <person name="Montanini B."/>
            <person name="Muratet M."/>
            <person name="Nehls U."/>
            <person name="Niculita-Hirzel H."/>
            <person name="Oudot-Le Secq M.P."/>
            <person name="Peter M."/>
            <person name="Quesneville H."/>
            <person name="Rajashekar B."/>
            <person name="Reich M."/>
            <person name="Rouhier N."/>
            <person name="Schmutz J."/>
            <person name="Yin T."/>
            <person name="Chalot M."/>
            <person name="Henrissat B."/>
            <person name="Kuees U."/>
            <person name="Lucas S."/>
            <person name="Van de Peer Y."/>
            <person name="Podila G.K."/>
            <person name="Polle A."/>
            <person name="Pukkila P.J."/>
            <person name="Richardson P.M."/>
            <person name="Rouze P."/>
            <person name="Sanders I.R."/>
            <person name="Stajich J.E."/>
            <person name="Tunlid A."/>
            <person name="Tuskan G."/>
            <person name="Grigoriev I.V."/>
        </authorList>
    </citation>
    <scope>NUCLEOTIDE SEQUENCE [LARGE SCALE GENOMIC DNA]</scope>
    <source>
        <strain evidence="2">S238N-H82 / ATCC MYA-4686</strain>
    </source>
</reference>
<organism evidence="2">
    <name type="scientific">Laccaria bicolor (strain S238N-H82 / ATCC MYA-4686)</name>
    <name type="common">Bicoloured deceiver</name>
    <name type="synonym">Laccaria laccata var. bicolor</name>
    <dbReference type="NCBI Taxonomy" id="486041"/>
    <lineage>
        <taxon>Eukaryota</taxon>
        <taxon>Fungi</taxon>
        <taxon>Dikarya</taxon>
        <taxon>Basidiomycota</taxon>
        <taxon>Agaricomycotina</taxon>
        <taxon>Agaricomycetes</taxon>
        <taxon>Agaricomycetidae</taxon>
        <taxon>Agaricales</taxon>
        <taxon>Agaricineae</taxon>
        <taxon>Hydnangiaceae</taxon>
        <taxon>Laccaria</taxon>
    </lineage>
</organism>
<keyword evidence="2" id="KW-1185">Reference proteome</keyword>
<dbReference type="OrthoDB" id="3253976at2759"/>
<sequence>MNSQILTRSAKSGNDWGRNELAAYNISTEPQDAATFFQVDHLPEPHVPADMLYKLEAEDATNLDAFRTISAMDLAMNATPLESAVDDFVVRLFDILGYTSRHALLRTRKDIELFICGVSMLAKTDVCLLKNRSEIILLVQEDKRQMEDRGDAEAQLIAEAIAAFQSNNKKRILAGLDPVQHLLIPGIVMIGTAPILYKIRVTKGLADAVTYGAFPPVPTVVHFHVPAVPRPHRLLSEGMKPLDNRHIILRCYEAFKRFIILNSSNFSTGGGMPARAPNVKAANTGKNLR</sequence>
<dbReference type="KEGG" id="lbc:LACBIDRAFT_328703"/>
<dbReference type="HOGENOM" id="CLU_078038_0_0_1"/>
<protein>
    <submittedName>
        <fullName evidence="1">Predicted protein</fullName>
    </submittedName>
</protein>